<dbReference type="InterPro" id="IPR036249">
    <property type="entry name" value="Thioredoxin-like_sf"/>
</dbReference>
<keyword evidence="4" id="KW-1015">Disulfide bond</keyword>
<dbReference type="Pfam" id="PF13462">
    <property type="entry name" value="Thioredoxin_4"/>
    <property type="match status" value="1"/>
</dbReference>
<keyword evidence="3" id="KW-0560">Oxidoreductase</keyword>
<comment type="similarity">
    <text evidence="1">Belongs to the thioredoxin family. DsbA subfamily.</text>
</comment>
<dbReference type="PANTHER" id="PTHR13887">
    <property type="entry name" value="GLUTATHIONE S-TRANSFERASE KAPPA"/>
    <property type="match status" value="1"/>
</dbReference>
<evidence type="ECO:0000256" key="3">
    <source>
        <dbReference type="ARBA" id="ARBA00023002"/>
    </source>
</evidence>
<dbReference type="InterPro" id="IPR013766">
    <property type="entry name" value="Thioredoxin_domain"/>
</dbReference>
<accession>A0A1J4V2U4</accession>
<evidence type="ECO:0000313" key="8">
    <source>
        <dbReference type="EMBL" id="OIO30299.1"/>
    </source>
</evidence>
<keyword evidence="6" id="KW-0472">Membrane</keyword>
<keyword evidence="2" id="KW-0732">Signal</keyword>
<feature type="transmembrane region" description="Helical" evidence="6">
    <location>
        <begin position="17"/>
        <end position="36"/>
    </location>
</feature>
<evidence type="ECO:0000256" key="1">
    <source>
        <dbReference type="ARBA" id="ARBA00005791"/>
    </source>
</evidence>
<keyword evidence="5" id="KW-0676">Redox-active center</keyword>
<name>A0A1J4V2U4_9BACT</name>
<dbReference type="AlphaFoldDB" id="A0A1J4V2U4"/>
<organism evidence="8 9">
    <name type="scientific">Candidatus Nomurabacteria bacterium CG1_02_43_90</name>
    <dbReference type="NCBI Taxonomy" id="1805281"/>
    <lineage>
        <taxon>Bacteria</taxon>
        <taxon>Candidatus Nomuraibacteriota</taxon>
    </lineage>
</organism>
<dbReference type="Proteomes" id="UP000181992">
    <property type="component" value="Unassembled WGS sequence"/>
</dbReference>
<dbReference type="InterPro" id="IPR012336">
    <property type="entry name" value="Thioredoxin-like_fold"/>
</dbReference>
<dbReference type="PANTHER" id="PTHR13887:SF14">
    <property type="entry name" value="DISULFIDE BOND FORMATION PROTEIN D"/>
    <property type="match status" value="1"/>
</dbReference>
<dbReference type="PROSITE" id="PS51352">
    <property type="entry name" value="THIOREDOXIN_2"/>
    <property type="match status" value="1"/>
</dbReference>
<keyword evidence="6" id="KW-1133">Transmembrane helix</keyword>
<dbReference type="SUPFAM" id="SSF52833">
    <property type="entry name" value="Thioredoxin-like"/>
    <property type="match status" value="1"/>
</dbReference>
<dbReference type="EMBL" id="MNVN01000021">
    <property type="protein sequence ID" value="OIO30299.1"/>
    <property type="molecule type" value="Genomic_DNA"/>
</dbReference>
<gene>
    <name evidence="8" type="ORF">AUJ77_03595</name>
</gene>
<keyword evidence="6" id="KW-0812">Transmembrane</keyword>
<dbReference type="GO" id="GO:0016491">
    <property type="term" value="F:oxidoreductase activity"/>
    <property type="evidence" value="ECO:0007669"/>
    <property type="project" value="UniProtKB-KW"/>
</dbReference>
<evidence type="ECO:0000313" key="9">
    <source>
        <dbReference type="Proteomes" id="UP000181992"/>
    </source>
</evidence>
<feature type="domain" description="Thioredoxin" evidence="7">
    <location>
        <begin position="49"/>
        <end position="236"/>
    </location>
</feature>
<evidence type="ECO:0000256" key="5">
    <source>
        <dbReference type="ARBA" id="ARBA00023284"/>
    </source>
</evidence>
<sequence>MNQENNSVSVPTPKQSYAVPFAIVIAGLAIAGAIYFGDGKKGVVPLATASTNAVVDAVTSTDHIIGNPNAKVIIVEYSDLECPFCKSFHPTMERLVNEYAKDGQVAWVYRHWPLPSHTKAPHEAEAAECANKLGGNTKFWEFANKVFEITPGNNGLDEAELPKIAKNIGLDETAFNACLSSGEMKAIVDKDLASGVKAGVQGTPFSFILVDKKPVSSINGAQPYETVKAAIDEALK</sequence>
<evidence type="ECO:0000256" key="2">
    <source>
        <dbReference type="ARBA" id="ARBA00022729"/>
    </source>
</evidence>
<reference evidence="8 9" key="1">
    <citation type="journal article" date="2016" name="Environ. Microbiol.">
        <title>Genomic resolution of a cold subsurface aquifer community provides metabolic insights for novel microbes adapted to high CO concentrations.</title>
        <authorList>
            <person name="Probst A.J."/>
            <person name="Castelle C.J."/>
            <person name="Singh A."/>
            <person name="Brown C.T."/>
            <person name="Anantharaman K."/>
            <person name="Sharon I."/>
            <person name="Hug L.A."/>
            <person name="Burstein D."/>
            <person name="Emerson J.B."/>
            <person name="Thomas B.C."/>
            <person name="Banfield J.F."/>
        </authorList>
    </citation>
    <scope>NUCLEOTIDE SEQUENCE [LARGE SCALE GENOMIC DNA]</scope>
    <source>
        <strain evidence="8">CG1_02_43_90</strain>
    </source>
</reference>
<evidence type="ECO:0000256" key="4">
    <source>
        <dbReference type="ARBA" id="ARBA00023157"/>
    </source>
</evidence>
<protein>
    <recommendedName>
        <fullName evidence="7">Thioredoxin domain-containing protein</fullName>
    </recommendedName>
</protein>
<comment type="caution">
    <text evidence="8">The sequence shown here is derived from an EMBL/GenBank/DDBJ whole genome shotgun (WGS) entry which is preliminary data.</text>
</comment>
<dbReference type="STRING" id="1805281.AUJ77_03595"/>
<proteinExistence type="inferred from homology"/>
<evidence type="ECO:0000256" key="6">
    <source>
        <dbReference type="SAM" id="Phobius"/>
    </source>
</evidence>
<evidence type="ECO:0000259" key="7">
    <source>
        <dbReference type="PROSITE" id="PS51352"/>
    </source>
</evidence>
<dbReference type="Gene3D" id="3.40.30.10">
    <property type="entry name" value="Glutaredoxin"/>
    <property type="match status" value="1"/>
</dbReference>